<feature type="binding site" description="type 1 copper site" evidence="12">
    <location>
        <position position="312"/>
    </location>
    <ligand>
        <name>Cu cation</name>
        <dbReference type="ChEBI" id="CHEBI:23378"/>
        <label>1</label>
    </ligand>
</feature>
<dbReference type="InterPro" id="IPR008972">
    <property type="entry name" value="Cupredoxin"/>
</dbReference>
<gene>
    <name evidence="16" type="ORF">Cba03nite_48040</name>
</gene>
<dbReference type="CDD" id="cd00920">
    <property type="entry name" value="Cupredoxin"/>
    <property type="match status" value="1"/>
</dbReference>
<dbReference type="Gene3D" id="2.60.40.420">
    <property type="entry name" value="Cupredoxins - blue copper proteins"/>
    <property type="match status" value="3"/>
</dbReference>
<evidence type="ECO:0000259" key="15">
    <source>
        <dbReference type="Pfam" id="PF13473"/>
    </source>
</evidence>
<comment type="cofactor">
    <cofactor evidence="1 12">
        <name>Cu(+)</name>
        <dbReference type="ChEBI" id="CHEBI:49552"/>
    </cofactor>
</comment>
<dbReference type="Pfam" id="PF13473">
    <property type="entry name" value="Cupredoxin_1"/>
    <property type="match status" value="1"/>
</dbReference>
<comment type="similarity">
    <text evidence="3">Belongs to the multicopper oxidase family.</text>
</comment>
<comment type="caution">
    <text evidence="16">The sequence shown here is derived from an EMBL/GenBank/DDBJ whole genome shotgun (WGS) entry which is preliminary data.</text>
</comment>
<evidence type="ECO:0000256" key="8">
    <source>
        <dbReference type="ARBA" id="ARBA00022737"/>
    </source>
</evidence>
<evidence type="ECO:0000256" key="5">
    <source>
        <dbReference type="ARBA" id="ARBA00011882"/>
    </source>
</evidence>
<comment type="cofactor">
    <cofactor evidence="2 12">
        <name>Cu(2+)</name>
        <dbReference type="ChEBI" id="CHEBI:29036"/>
    </cofactor>
</comment>
<organism evidence="16 17">
    <name type="scientific">Catellatospora bangladeshensis</name>
    <dbReference type="NCBI Taxonomy" id="310355"/>
    <lineage>
        <taxon>Bacteria</taxon>
        <taxon>Bacillati</taxon>
        <taxon>Actinomycetota</taxon>
        <taxon>Actinomycetes</taxon>
        <taxon>Micromonosporales</taxon>
        <taxon>Micromonosporaceae</taxon>
        <taxon>Catellatospora</taxon>
    </lineage>
</organism>
<evidence type="ECO:0000256" key="3">
    <source>
        <dbReference type="ARBA" id="ARBA00010609"/>
    </source>
</evidence>
<feature type="binding site" description="type 1 copper site" evidence="12">
    <location>
        <position position="298"/>
    </location>
    <ligand>
        <name>Cu cation</name>
        <dbReference type="ChEBI" id="CHEBI:23378"/>
        <label>1</label>
    </ligand>
</feature>
<evidence type="ECO:0000256" key="11">
    <source>
        <dbReference type="ARBA" id="ARBA00049340"/>
    </source>
</evidence>
<evidence type="ECO:0000259" key="14">
    <source>
        <dbReference type="Pfam" id="PF07732"/>
    </source>
</evidence>
<dbReference type="PANTHER" id="PTHR11709">
    <property type="entry name" value="MULTI-COPPER OXIDASE"/>
    <property type="match status" value="1"/>
</dbReference>
<name>A0A8J3NJG7_9ACTN</name>
<evidence type="ECO:0000256" key="13">
    <source>
        <dbReference type="SAM" id="MobiDB-lite"/>
    </source>
</evidence>
<dbReference type="GO" id="GO:0050421">
    <property type="term" value="F:nitrite reductase (NO-forming) activity"/>
    <property type="evidence" value="ECO:0007669"/>
    <property type="project" value="UniProtKB-EC"/>
</dbReference>
<keyword evidence="17" id="KW-1185">Reference proteome</keyword>
<evidence type="ECO:0000256" key="12">
    <source>
        <dbReference type="PIRSR" id="PIRSR601287-1"/>
    </source>
</evidence>
<feature type="domain" description="Plastocyanin-like" evidence="14">
    <location>
        <begin position="212"/>
        <end position="321"/>
    </location>
</feature>
<keyword evidence="8" id="KW-0677">Repeat</keyword>
<evidence type="ECO:0000256" key="4">
    <source>
        <dbReference type="ARBA" id="ARBA00011233"/>
    </source>
</evidence>
<dbReference type="InterPro" id="IPR028096">
    <property type="entry name" value="EfeO_Cupredoxin"/>
</dbReference>
<dbReference type="InterPro" id="IPR045087">
    <property type="entry name" value="Cu-oxidase_fam"/>
</dbReference>
<feature type="binding site" description="type 1 copper site" evidence="12">
    <location>
        <position position="299"/>
    </location>
    <ligand>
        <name>Cu cation</name>
        <dbReference type="ChEBI" id="CHEBI:23378"/>
        <label>1</label>
    </ligand>
</feature>
<dbReference type="EMBL" id="BONF01000029">
    <property type="protein sequence ID" value="GIF83455.1"/>
    <property type="molecule type" value="Genomic_DNA"/>
</dbReference>
<feature type="binding site" description="type 1 copper site" evidence="12">
    <location>
        <position position="264"/>
    </location>
    <ligand>
        <name>Cu cation</name>
        <dbReference type="ChEBI" id="CHEBI:23378"/>
        <label>1</label>
    </ligand>
</feature>
<dbReference type="InterPro" id="IPR001287">
    <property type="entry name" value="NO2-reductase_Cu"/>
</dbReference>
<keyword evidence="10 12" id="KW-0186">Copper</keyword>
<evidence type="ECO:0000256" key="1">
    <source>
        <dbReference type="ARBA" id="ARBA00001960"/>
    </source>
</evidence>
<dbReference type="InterPro" id="IPR011707">
    <property type="entry name" value="Cu-oxidase-like_N"/>
</dbReference>
<protein>
    <recommendedName>
        <fullName evidence="6">Copper-containing nitrite reductase</fullName>
        <ecNumber evidence="5">1.7.2.1</ecNumber>
    </recommendedName>
</protein>
<dbReference type="PRINTS" id="PR00695">
    <property type="entry name" value="CUNO2RDTASE"/>
</dbReference>
<evidence type="ECO:0000256" key="2">
    <source>
        <dbReference type="ARBA" id="ARBA00001973"/>
    </source>
</evidence>
<keyword evidence="7 12" id="KW-0479">Metal-binding</keyword>
<accession>A0A8J3NJG7</accession>
<feature type="binding site" description="type 1 copper site" evidence="12">
    <location>
        <position position="450"/>
    </location>
    <ligand>
        <name>Cu cation</name>
        <dbReference type="ChEBI" id="CHEBI:23378"/>
        <label>1</label>
    </ligand>
</feature>
<evidence type="ECO:0000313" key="17">
    <source>
        <dbReference type="Proteomes" id="UP000601223"/>
    </source>
</evidence>
<keyword evidence="9" id="KW-0560">Oxidoreductase</keyword>
<proteinExistence type="inferred from homology"/>
<comment type="catalytic activity">
    <reaction evidence="11">
        <text>nitric oxide + Fe(III)-[cytochrome c] + H2O = Fe(II)-[cytochrome c] + nitrite + 2 H(+)</text>
        <dbReference type="Rhea" id="RHEA:15233"/>
        <dbReference type="Rhea" id="RHEA-COMP:10350"/>
        <dbReference type="Rhea" id="RHEA-COMP:14399"/>
        <dbReference type="ChEBI" id="CHEBI:15377"/>
        <dbReference type="ChEBI" id="CHEBI:15378"/>
        <dbReference type="ChEBI" id="CHEBI:16301"/>
        <dbReference type="ChEBI" id="CHEBI:16480"/>
        <dbReference type="ChEBI" id="CHEBI:29033"/>
        <dbReference type="ChEBI" id="CHEBI:29034"/>
        <dbReference type="EC" id="1.7.2.1"/>
    </reaction>
</comment>
<feature type="binding site" description="type 1 copper site" evidence="12">
    <location>
        <position position="307"/>
    </location>
    <ligand>
        <name>Cu cation</name>
        <dbReference type="ChEBI" id="CHEBI:23378"/>
        <label>1</label>
    </ligand>
</feature>
<dbReference type="Proteomes" id="UP000601223">
    <property type="component" value="Unassembled WGS sequence"/>
</dbReference>
<sequence length="468" mass="48377">MSVPATGAPKPGSSPLAPPAAPAAPRPLGGFAAGLALVLLAVLVGVVAERASGGSSSAVPAAATMAAPTGRTTTVAVTAEGMRFQPSQITVPAGDRLIIELSNHDTRRHDLVLATGAKSGAVGAGGTVRFDAGVISGPVSGWCSLPGHRQAGMTLSISTGAHPGGHAAPTAAASPQAARIDFMAAPGPGFQAHDATAPVPPTGRVHRLDLRVQEVQREVAPGVRQQLWTFNGTAPGPVLRGRVGDTFEITLSNDGSVDHGVDFHAGALAPDGPMRPIEPGERLTYRFTATKAGIWMYHCSTMPMLLHIGNGMYGAVIIDPPGLAPVDREYVLVQSELYLGPPDEPGDLAKMQAERPDAVVFNGHATQYAHHALTARAGDRVRFWVLDAGPSRSSSFHVVGGQFDTVYAEGRWLLRPADPGGAQVLQLHPAGGGFVETVLPEAGHYPFVSHAMVDAERGARGVIEVSAR</sequence>
<dbReference type="CDD" id="cd11020">
    <property type="entry name" value="CuRO_1_CuNIR"/>
    <property type="match status" value="1"/>
</dbReference>
<dbReference type="AlphaFoldDB" id="A0A8J3NJG7"/>
<feature type="binding site" description="type 1 copper site" evidence="12">
    <location>
        <position position="259"/>
    </location>
    <ligand>
        <name>Cu cation</name>
        <dbReference type="ChEBI" id="CHEBI:23378"/>
        <label>1</label>
    </ligand>
</feature>
<evidence type="ECO:0000256" key="6">
    <source>
        <dbReference type="ARBA" id="ARBA00017290"/>
    </source>
</evidence>
<reference evidence="16 17" key="1">
    <citation type="submission" date="2021-01" db="EMBL/GenBank/DDBJ databases">
        <title>Whole genome shotgun sequence of Catellatospora bangladeshensis NBRC 107357.</title>
        <authorList>
            <person name="Komaki H."/>
            <person name="Tamura T."/>
        </authorList>
    </citation>
    <scope>NUCLEOTIDE SEQUENCE [LARGE SCALE GENOMIC DNA]</scope>
    <source>
        <strain evidence="16 17">NBRC 107357</strain>
    </source>
</reference>
<dbReference type="PANTHER" id="PTHR11709:SF394">
    <property type="entry name" value="FI03373P-RELATED"/>
    <property type="match status" value="1"/>
</dbReference>
<dbReference type="GO" id="GO:0005507">
    <property type="term" value="F:copper ion binding"/>
    <property type="evidence" value="ECO:0007669"/>
    <property type="project" value="InterPro"/>
</dbReference>
<evidence type="ECO:0000313" key="16">
    <source>
        <dbReference type="EMBL" id="GIF83455.1"/>
    </source>
</evidence>
<dbReference type="SUPFAM" id="SSF49503">
    <property type="entry name" value="Cupredoxins"/>
    <property type="match status" value="3"/>
</dbReference>
<dbReference type="Pfam" id="PF07732">
    <property type="entry name" value="Cu-oxidase_3"/>
    <property type="match status" value="1"/>
</dbReference>
<dbReference type="EC" id="1.7.2.1" evidence="5"/>
<dbReference type="CDD" id="cd04208">
    <property type="entry name" value="CuRO_2_CuNIR"/>
    <property type="match status" value="1"/>
</dbReference>
<feature type="domain" description="EfeO-type cupredoxin-like" evidence="15">
    <location>
        <begin position="62"/>
        <end position="129"/>
    </location>
</feature>
<evidence type="ECO:0000256" key="9">
    <source>
        <dbReference type="ARBA" id="ARBA00023002"/>
    </source>
</evidence>
<comment type="subunit">
    <text evidence="4">Homotrimer.</text>
</comment>
<evidence type="ECO:0000256" key="7">
    <source>
        <dbReference type="ARBA" id="ARBA00022723"/>
    </source>
</evidence>
<dbReference type="RefSeq" id="WP_203750330.1">
    <property type="nucleotide sequence ID" value="NZ_BONF01000029.1"/>
</dbReference>
<feature type="region of interest" description="Disordered" evidence="13">
    <location>
        <begin position="1"/>
        <end position="22"/>
    </location>
</feature>
<evidence type="ECO:0000256" key="10">
    <source>
        <dbReference type="ARBA" id="ARBA00023008"/>
    </source>
</evidence>